<organism evidence="2 3">
    <name type="scientific">Bradyrhizobium retamae</name>
    <dbReference type="NCBI Taxonomy" id="1300035"/>
    <lineage>
        <taxon>Bacteria</taxon>
        <taxon>Pseudomonadati</taxon>
        <taxon>Pseudomonadota</taxon>
        <taxon>Alphaproteobacteria</taxon>
        <taxon>Hyphomicrobiales</taxon>
        <taxon>Nitrobacteraceae</taxon>
        <taxon>Bradyrhizobium</taxon>
    </lineage>
</organism>
<proteinExistence type="predicted"/>
<dbReference type="Pfam" id="PF04993">
    <property type="entry name" value="TfoX_N"/>
    <property type="match status" value="1"/>
</dbReference>
<dbReference type="Proteomes" id="UP000052023">
    <property type="component" value="Unassembled WGS sequence"/>
</dbReference>
<comment type="caution">
    <text evidence="2">The sequence shown here is derived from an EMBL/GenBank/DDBJ whole genome shotgun (WGS) entry which is preliminary data.</text>
</comment>
<evidence type="ECO:0000313" key="3">
    <source>
        <dbReference type="Proteomes" id="UP000052023"/>
    </source>
</evidence>
<evidence type="ECO:0000259" key="1">
    <source>
        <dbReference type="Pfam" id="PF04993"/>
    </source>
</evidence>
<reference evidence="2 3" key="1">
    <citation type="submission" date="2014-03" db="EMBL/GenBank/DDBJ databases">
        <title>Bradyrhizobium valentinum sp. nov., isolated from effective nodules of Lupinus mariae-josephae, a lupine endemic of basic-lime soils in Eastern Spain.</title>
        <authorList>
            <person name="Duran D."/>
            <person name="Rey L."/>
            <person name="Navarro A."/>
            <person name="Busquets A."/>
            <person name="Imperial J."/>
            <person name="Ruiz-Argueso T."/>
        </authorList>
    </citation>
    <scope>NUCLEOTIDE SEQUENCE [LARGE SCALE GENOMIC DNA]</scope>
    <source>
        <strain evidence="2 3">Ro19</strain>
    </source>
</reference>
<accession>A0A0R3N423</accession>
<gene>
    <name evidence="2" type="ORF">CQ13_22215</name>
</gene>
<sequence length="133" mass="15233">MPVAWTKSPQSLIDLFDKSVPPGANISRRKMFGYPAAFANGNLFIGLHQNDFVMRLSEKDRARFSAEFGERVFEPMKGRPMREYVRLPEELLADADKRAFWIDLSLQYAEAIAPKATSPKKKQLPRSMKRSRA</sequence>
<dbReference type="InterPro" id="IPR007076">
    <property type="entry name" value="TfoX_N"/>
</dbReference>
<name>A0A0R3N423_9BRAD</name>
<feature type="domain" description="TfoX N-terminal" evidence="1">
    <location>
        <begin position="24"/>
        <end position="107"/>
    </location>
</feature>
<dbReference type="EMBL" id="LLYA01000113">
    <property type="protein sequence ID" value="KRR27188.1"/>
    <property type="molecule type" value="Genomic_DNA"/>
</dbReference>
<protein>
    <recommendedName>
        <fullName evidence="1">TfoX N-terminal domain-containing protein</fullName>
    </recommendedName>
</protein>
<dbReference type="SUPFAM" id="SSF159894">
    <property type="entry name" value="YgaC/TfoX-N like"/>
    <property type="match status" value="1"/>
</dbReference>
<dbReference type="AlphaFoldDB" id="A0A0R3N423"/>
<keyword evidence="3" id="KW-1185">Reference proteome</keyword>
<evidence type="ECO:0000313" key="2">
    <source>
        <dbReference type="EMBL" id="KRR27188.1"/>
    </source>
</evidence>
<dbReference type="Gene3D" id="3.30.1460.30">
    <property type="entry name" value="YgaC/TfoX-N like chaperone"/>
    <property type="match status" value="1"/>
</dbReference>